<reference evidence="2" key="2">
    <citation type="journal article" date="2024" name="Plant">
        <title>Genomic evolution and insights into agronomic trait innovations of Sesamum species.</title>
        <authorList>
            <person name="Miao H."/>
            <person name="Wang L."/>
            <person name="Qu L."/>
            <person name="Liu H."/>
            <person name="Sun Y."/>
            <person name="Le M."/>
            <person name="Wang Q."/>
            <person name="Wei S."/>
            <person name="Zheng Y."/>
            <person name="Lin W."/>
            <person name="Duan Y."/>
            <person name="Cao H."/>
            <person name="Xiong S."/>
            <person name="Wang X."/>
            <person name="Wei L."/>
            <person name="Li C."/>
            <person name="Ma Q."/>
            <person name="Ju M."/>
            <person name="Zhao R."/>
            <person name="Li G."/>
            <person name="Mu C."/>
            <person name="Tian Q."/>
            <person name="Mei H."/>
            <person name="Zhang T."/>
            <person name="Gao T."/>
            <person name="Zhang H."/>
        </authorList>
    </citation>
    <scope>NUCLEOTIDE SEQUENCE</scope>
    <source>
        <strain evidence="2">G02</strain>
    </source>
</reference>
<gene>
    <name evidence="2" type="ORF">Sradi_7047400</name>
</gene>
<accession>A0AAW2J888</accession>
<sequence>MMSGAQNVILMYRICYKAMNTVVPDMKKISNQDPNTTTLFITDIAKSNTVVPKTISWDQVKLPEKWILEDGTRPVKQENRKLNEIIEYQDGTVEIKFSKERIVRLITDPKEEIIPKRNSTSSIPLSRIDTEQVILKNTLDGVSQPEYKVDIPSSSGTRVKSPTPSDMGYEDDRSVF</sequence>
<evidence type="ECO:0000256" key="1">
    <source>
        <dbReference type="SAM" id="MobiDB-lite"/>
    </source>
</evidence>
<dbReference type="AlphaFoldDB" id="A0AAW2J888"/>
<feature type="region of interest" description="Disordered" evidence="1">
    <location>
        <begin position="145"/>
        <end position="176"/>
    </location>
</feature>
<evidence type="ECO:0000313" key="2">
    <source>
        <dbReference type="EMBL" id="KAL0290567.1"/>
    </source>
</evidence>
<organism evidence="2">
    <name type="scientific">Sesamum radiatum</name>
    <name type="common">Black benniseed</name>
    <dbReference type="NCBI Taxonomy" id="300843"/>
    <lineage>
        <taxon>Eukaryota</taxon>
        <taxon>Viridiplantae</taxon>
        <taxon>Streptophyta</taxon>
        <taxon>Embryophyta</taxon>
        <taxon>Tracheophyta</taxon>
        <taxon>Spermatophyta</taxon>
        <taxon>Magnoliopsida</taxon>
        <taxon>eudicotyledons</taxon>
        <taxon>Gunneridae</taxon>
        <taxon>Pentapetalae</taxon>
        <taxon>asterids</taxon>
        <taxon>lamiids</taxon>
        <taxon>Lamiales</taxon>
        <taxon>Pedaliaceae</taxon>
        <taxon>Sesamum</taxon>
    </lineage>
</organism>
<name>A0AAW2J888_SESRA</name>
<dbReference type="EMBL" id="JACGWJ010000605">
    <property type="protein sequence ID" value="KAL0290567.1"/>
    <property type="molecule type" value="Genomic_DNA"/>
</dbReference>
<reference evidence="2" key="1">
    <citation type="submission" date="2020-06" db="EMBL/GenBank/DDBJ databases">
        <authorList>
            <person name="Li T."/>
            <person name="Hu X."/>
            <person name="Zhang T."/>
            <person name="Song X."/>
            <person name="Zhang H."/>
            <person name="Dai N."/>
            <person name="Sheng W."/>
            <person name="Hou X."/>
            <person name="Wei L."/>
        </authorList>
    </citation>
    <scope>NUCLEOTIDE SEQUENCE</scope>
    <source>
        <strain evidence="2">G02</strain>
        <tissue evidence="2">Leaf</tissue>
    </source>
</reference>
<protein>
    <submittedName>
        <fullName evidence="2">Uncharacterized protein</fullName>
    </submittedName>
</protein>
<feature type="compositionally biased region" description="Polar residues" evidence="1">
    <location>
        <begin position="152"/>
        <end position="164"/>
    </location>
</feature>
<comment type="caution">
    <text evidence="2">The sequence shown here is derived from an EMBL/GenBank/DDBJ whole genome shotgun (WGS) entry which is preliminary data.</text>
</comment>
<proteinExistence type="predicted"/>
<feature type="non-terminal residue" evidence="2">
    <location>
        <position position="176"/>
    </location>
</feature>